<evidence type="ECO:0000256" key="1">
    <source>
        <dbReference type="ARBA" id="ARBA00004964"/>
    </source>
</evidence>
<evidence type="ECO:0000256" key="10">
    <source>
        <dbReference type="SAM" id="MobiDB-lite"/>
    </source>
</evidence>
<reference evidence="12" key="1">
    <citation type="submission" date="2016-11" db="UniProtKB">
        <authorList>
            <consortium name="WormBaseParasite"/>
        </authorList>
    </citation>
    <scope>IDENTIFICATION</scope>
</reference>
<dbReference type="PANTHER" id="PTHR10176:SF3">
    <property type="entry name" value="GLYCOGEN [STARCH] SYNTHASE"/>
    <property type="match status" value="1"/>
</dbReference>
<dbReference type="Proteomes" id="UP000095281">
    <property type="component" value="Unplaced"/>
</dbReference>
<sequence length="843" mass="95456">MNLTPLRKASSSKLVKQFSETNVLSSNGDEILDRGELAKLENRFVFECAWEVVNKVGGIYTVLRTKAPISTDELGDQYYMMGPFVEERVRLEMEILDPETANLKYTIDQMAEWGFRVVYGRWLIDGYPKCLLFDIGSAAWKLDTWKHELWERCKIGVPFLDREANDCIIFGFLVAIFLKAFIDSSQDFDPHIVAHFHEWQSGIGLIMCRMWKLKIATLLTTHATLLGRHLCASGADLYNNLANFDVDGEAGRLQIYHRYCLERAAVNIADVFTTVSEITGLEAEYLLKRKPDILTPNGLSVVKFAALHEFQNLHAQNKEKIHDFIRGHFYGHMNFDLDKVLYFFTAGRYEFSNKGGDFFIEALASLNHMLQTSTEKRVSGVTVVAFIIYPAAAHSFNVDTLRGQAVCKQLRETIVKLKENMASRLFDSCLRGRIPDMEELLLPAERVQLKRCILSSKRDTLPPICTHNMVDDVSDPVLCAFRRCQLFNFDHDRVKVVFHPEFLSSVSPLIGLDYEDFVRGCHLGVFPSYYEPWGYTPAECTVMGIPSVTTNLSGFGSFIEKQIPDHDNYGLYIVDRKNKNSNESIRQLSQVLFNYCTYSRRQRVIIRNRAERVSELLDWKTLGGLYREARRMALKKIYPDLEMKTSELLAKMPRPLSASSTPVHSDLETDSDTEEQQEHECRIEKDDESDTQHKVDYCDDAVFVAAGAAETSCKRSVSRAAGKVNCDALIFTVPSVQKSCSNALQFNIVSAQTTLCKLSNIDRECCEDIITDVVKTVEPFCLDFANASVNFALSLCKLTKSFAVNAANEGCSLSVTEAASFTQKQCYKSMGVPFSEGGVHKHF</sequence>
<dbReference type="GO" id="GO:0005978">
    <property type="term" value="P:glycogen biosynthetic process"/>
    <property type="evidence" value="ECO:0007669"/>
    <property type="project" value="UniProtKB-UniPathway"/>
</dbReference>
<dbReference type="Gene3D" id="3.40.50.2000">
    <property type="entry name" value="Glycogen Phosphorylase B"/>
    <property type="match status" value="2"/>
</dbReference>
<evidence type="ECO:0000313" key="11">
    <source>
        <dbReference type="Proteomes" id="UP000095281"/>
    </source>
</evidence>
<feature type="compositionally biased region" description="Basic and acidic residues" evidence="10">
    <location>
        <begin position="676"/>
        <end position="688"/>
    </location>
</feature>
<evidence type="ECO:0000256" key="2">
    <source>
        <dbReference type="ARBA" id="ARBA00010686"/>
    </source>
</evidence>
<evidence type="ECO:0000256" key="3">
    <source>
        <dbReference type="ARBA" id="ARBA00012558"/>
    </source>
</evidence>
<dbReference type="GO" id="GO:0004373">
    <property type="term" value="F:alpha-1,4-glucan glucosyltransferase (UDP-glucose donor) activity"/>
    <property type="evidence" value="ECO:0007669"/>
    <property type="project" value="UniProtKB-EC"/>
</dbReference>
<keyword evidence="5 9" id="KW-0808">Transferase</keyword>
<protein>
    <recommendedName>
        <fullName evidence="8 9">Glycogen [starch] synthase</fullName>
        <ecNumber evidence="3 9">2.4.1.11</ecNumber>
    </recommendedName>
</protein>
<dbReference type="PANTHER" id="PTHR10176">
    <property type="entry name" value="GLYCOGEN SYNTHASE"/>
    <property type="match status" value="1"/>
</dbReference>
<comment type="similarity">
    <text evidence="2 9">Belongs to the glycosyltransferase 3 family.</text>
</comment>
<evidence type="ECO:0000256" key="9">
    <source>
        <dbReference type="RuleBase" id="RU363104"/>
    </source>
</evidence>
<dbReference type="OMA" id="CQXVTDH"/>
<comment type="catalytic activity">
    <reaction evidence="7">
        <text>[(1-&gt;4)-alpha-D-glucosyl](n) + UDP-alpha-D-glucose = [(1-&gt;4)-alpha-D-glucosyl](n+1) + UDP + H(+)</text>
        <dbReference type="Rhea" id="RHEA:18549"/>
        <dbReference type="Rhea" id="RHEA-COMP:9584"/>
        <dbReference type="Rhea" id="RHEA-COMP:9587"/>
        <dbReference type="ChEBI" id="CHEBI:15378"/>
        <dbReference type="ChEBI" id="CHEBI:15444"/>
        <dbReference type="ChEBI" id="CHEBI:58223"/>
        <dbReference type="ChEBI" id="CHEBI:58885"/>
        <dbReference type="EC" id="2.4.1.11"/>
    </reaction>
    <physiologicalReaction direction="left-to-right" evidence="7">
        <dbReference type="Rhea" id="RHEA:18550"/>
    </physiologicalReaction>
</comment>
<dbReference type="UniPathway" id="UPA00164"/>
<proteinExistence type="inferred from homology"/>
<keyword evidence="11" id="KW-1185">Reference proteome</keyword>
<organism evidence="11 12">
    <name type="scientific">Meloidogyne hapla</name>
    <name type="common">Root-knot nematode worm</name>
    <dbReference type="NCBI Taxonomy" id="6305"/>
    <lineage>
        <taxon>Eukaryota</taxon>
        <taxon>Metazoa</taxon>
        <taxon>Ecdysozoa</taxon>
        <taxon>Nematoda</taxon>
        <taxon>Chromadorea</taxon>
        <taxon>Rhabditida</taxon>
        <taxon>Tylenchina</taxon>
        <taxon>Tylenchomorpha</taxon>
        <taxon>Tylenchoidea</taxon>
        <taxon>Meloidogynidae</taxon>
        <taxon>Meloidogyninae</taxon>
        <taxon>Meloidogyne</taxon>
    </lineage>
</organism>
<evidence type="ECO:0000256" key="5">
    <source>
        <dbReference type="ARBA" id="ARBA00022679"/>
    </source>
</evidence>
<evidence type="ECO:0000256" key="4">
    <source>
        <dbReference type="ARBA" id="ARBA00022676"/>
    </source>
</evidence>
<dbReference type="Pfam" id="PF05693">
    <property type="entry name" value="Glycogen_syn"/>
    <property type="match status" value="1"/>
</dbReference>
<dbReference type="FunFam" id="3.40.50.2000:FF:000014">
    <property type="entry name" value="Glycogen [starch] synthase"/>
    <property type="match status" value="1"/>
</dbReference>
<dbReference type="InterPro" id="IPR008631">
    <property type="entry name" value="Glycogen_synth"/>
</dbReference>
<evidence type="ECO:0000313" key="12">
    <source>
        <dbReference type="WBParaSite" id="MhA1_Contig168.frz3.gene27"/>
    </source>
</evidence>
<keyword evidence="4 9" id="KW-0328">Glycosyltransferase</keyword>
<evidence type="ECO:0000256" key="7">
    <source>
        <dbReference type="ARBA" id="ARBA00047345"/>
    </source>
</evidence>
<dbReference type="AlphaFoldDB" id="A0A1I8BAD8"/>
<comment type="function">
    <text evidence="9">Transfers the glycosyl residue from UDP-Glc to the non-reducing end of alpha-1,4-glucan.</text>
</comment>
<keyword evidence="6 9" id="KW-0320">Glycogen biosynthesis</keyword>
<evidence type="ECO:0000256" key="6">
    <source>
        <dbReference type="ARBA" id="ARBA00023056"/>
    </source>
</evidence>
<evidence type="ECO:0000256" key="8">
    <source>
        <dbReference type="ARBA" id="ARBA00073454"/>
    </source>
</evidence>
<dbReference type="GO" id="GO:0005737">
    <property type="term" value="C:cytoplasm"/>
    <property type="evidence" value="ECO:0007669"/>
    <property type="project" value="TreeGrafter"/>
</dbReference>
<accession>A0A1I8BAD8</accession>
<name>A0A1I8BAD8_MELHA</name>
<dbReference type="WBParaSite" id="MhA1_Contig168.frz3.gene27">
    <property type="protein sequence ID" value="MhA1_Contig168.frz3.gene27"/>
    <property type="gene ID" value="MhA1_Contig168.frz3.gene27"/>
</dbReference>
<feature type="region of interest" description="Disordered" evidence="10">
    <location>
        <begin position="654"/>
        <end position="688"/>
    </location>
</feature>
<dbReference type="EC" id="2.4.1.11" evidence="3 9"/>
<dbReference type="SUPFAM" id="SSF53756">
    <property type="entry name" value="UDP-Glycosyltransferase/glycogen phosphorylase"/>
    <property type="match status" value="2"/>
</dbReference>
<dbReference type="FunFam" id="3.40.50.2000:FF:000247">
    <property type="entry name" value="Glycogen [starch] synthase"/>
    <property type="match status" value="1"/>
</dbReference>
<comment type="pathway">
    <text evidence="1 9">Glycan biosynthesis; glycogen biosynthesis.</text>
</comment>